<name>A0A844ZA29_9SPHN</name>
<dbReference type="AlphaFoldDB" id="A0A844ZA29"/>
<evidence type="ECO:0000256" key="5">
    <source>
        <dbReference type="ARBA" id="ARBA00022553"/>
    </source>
</evidence>
<evidence type="ECO:0000256" key="1">
    <source>
        <dbReference type="ARBA" id="ARBA00000085"/>
    </source>
</evidence>
<feature type="transmembrane region" description="Helical" evidence="18">
    <location>
        <begin position="25"/>
        <end position="47"/>
    </location>
</feature>
<dbReference type="SUPFAM" id="SSF47384">
    <property type="entry name" value="Homodimeric domain of signal transducing histidine kinase"/>
    <property type="match status" value="1"/>
</dbReference>
<reference evidence="23 24" key="1">
    <citation type="submission" date="2019-12" db="EMBL/GenBank/DDBJ databases">
        <title>Genomic-based taxomic classification of the family Erythrobacteraceae.</title>
        <authorList>
            <person name="Xu L."/>
        </authorList>
    </citation>
    <scope>NUCLEOTIDE SEQUENCE [LARGE SCALE GENOMIC DNA]</scope>
    <source>
        <strain evidence="23 24">KCTC 42006</strain>
    </source>
</reference>
<evidence type="ECO:0000256" key="16">
    <source>
        <dbReference type="PROSITE-ProRule" id="PRU00110"/>
    </source>
</evidence>
<dbReference type="EC" id="2.7.13.3" evidence="3"/>
<comment type="catalytic activity">
    <reaction evidence="1">
        <text>ATP + protein L-histidine = ADP + protein N-phospho-L-histidine.</text>
        <dbReference type="EC" id="2.7.13.3"/>
    </reaction>
</comment>
<evidence type="ECO:0000256" key="10">
    <source>
        <dbReference type="ARBA" id="ARBA00022840"/>
    </source>
</evidence>
<dbReference type="PROSITE" id="PS50109">
    <property type="entry name" value="HIS_KIN"/>
    <property type="match status" value="1"/>
</dbReference>
<dbReference type="InterPro" id="IPR004358">
    <property type="entry name" value="Sig_transdc_His_kin-like_C"/>
</dbReference>
<dbReference type="Pfam" id="PF02518">
    <property type="entry name" value="HATPase_c"/>
    <property type="match status" value="1"/>
</dbReference>
<evidence type="ECO:0000256" key="17">
    <source>
        <dbReference type="PROSITE-ProRule" id="PRU00169"/>
    </source>
</evidence>
<comment type="caution">
    <text evidence="23">The sequence shown here is derived from an EMBL/GenBank/DDBJ whole genome shotgun (WGS) entry which is preliminary data.</text>
</comment>
<dbReference type="InterPro" id="IPR001789">
    <property type="entry name" value="Sig_transdc_resp-reg_receiver"/>
</dbReference>
<dbReference type="CDD" id="cd00082">
    <property type="entry name" value="HisKA"/>
    <property type="match status" value="1"/>
</dbReference>
<evidence type="ECO:0000259" key="20">
    <source>
        <dbReference type="PROSITE" id="PS50110"/>
    </source>
</evidence>
<feature type="modified residue" description="Phosphohistidine" evidence="16">
    <location>
        <position position="890"/>
    </location>
</feature>
<dbReference type="GO" id="GO:0000155">
    <property type="term" value="F:phosphorelay sensor kinase activity"/>
    <property type="evidence" value="ECO:0007669"/>
    <property type="project" value="InterPro"/>
</dbReference>
<evidence type="ECO:0000259" key="22">
    <source>
        <dbReference type="PROSITE" id="PS50894"/>
    </source>
</evidence>
<keyword evidence="6" id="KW-0808">Transferase</keyword>
<dbReference type="InterPro" id="IPR036641">
    <property type="entry name" value="HPT_dom_sf"/>
</dbReference>
<dbReference type="Pfam" id="PF05231">
    <property type="entry name" value="MASE1"/>
    <property type="match status" value="1"/>
</dbReference>
<dbReference type="CDD" id="cd16922">
    <property type="entry name" value="HATPase_EvgS-ArcB-TorS-like"/>
    <property type="match status" value="1"/>
</dbReference>
<feature type="transmembrane region" description="Helical" evidence="18">
    <location>
        <begin position="92"/>
        <end position="117"/>
    </location>
</feature>
<feature type="transmembrane region" description="Helical" evidence="18">
    <location>
        <begin position="253"/>
        <end position="272"/>
    </location>
</feature>
<keyword evidence="24" id="KW-1185">Reference proteome</keyword>
<dbReference type="Gene3D" id="3.30.565.10">
    <property type="entry name" value="Histidine kinase-like ATPase, C-terminal domain"/>
    <property type="match status" value="1"/>
</dbReference>
<dbReference type="Proteomes" id="UP000460290">
    <property type="component" value="Unassembled WGS sequence"/>
</dbReference>
<keyword evidence="12" id="KW-0902">Two-component regulatory system</keyword>
<feature type="modified residue" description="4-aspartylphosphate" evidence="17">
    <location>
        <position position="759"/>
    </location>
</feature>
<dbReference type="Gene3D" id="3.40.50.2300">
    <property type="match status" value="1"/>
</dbReference>
<feature type="transmembrane region" description="Helical" evidence="18">
    <location>
        <begin position="284"/>
        <end position="305"/>
    </location>
</feature>
<evidence type="ECO:0000256" key="12">
    <source>
        <dbReference type="ARBA" id="ARBA00023012"/>
    </source>
</evidence>
<dbReference type="OrthoDB" id="9801651at2"/>
<dbReference type="GO" id="GO:0005886">
    <property type="term" value="C:plasma membrane"/>
    <property type="evidence" value="ECO:0007669"/>
    <property type="project" value="UniProtKB-SubCell"/>
</dbReference>
<keyword evidence="11 18" id="KW-1133">Transmembrane helix</keyword>
<keyword evidence="9" id="KW-0418">Kinase</keyword>
<dbReference type="PROSITE" id="PS50894">
    <property type="entry name" value="HPT"/>
    <property type="match status" value="1"/>
</dbReference>
<gene>
    <name evidence="23" type="ORF">GRI35_05010</name>
</gene>
<dbReference type="InterPro" id="IPR013656">
    <property type="entry name" value="PAS_4"/>
</dbReference>
<dbReference type="InterPro" id="IPR036097">
    <property type="entry name" value="HisK_dim/P_sf"/>
</dbReference>
<evidence type="ECO:0000256" key="8">
    <source>
        <dbReference type="ARBA" id="ARBA00022741"/>
    </source>
</evidence>
<evidence type="ECO:0000313" key="23">
    <source>
        <dbReference type="EMBL" id="MXO82729.1"/>
    </source>
</evidence>
<keyword evidence="10" id="KW-0067">ATP-binding</keyword>
<evidence type="ECO:0000256" key="18">
    <source>
        <dbReference type="SAM" id="Phobius"/>
    </source>
</evidence>
<dbReference type="FunFam" id="3.30.565.10:FF:000010">
    <property type="entry name" value="Sensor histidine kinase RcsC"/>
    <property type="match status" value="1"/>
</dbReference>
<evidence type="ECO:0000256" key="4">
    <source>
        <dbReference type="ARBA" id="ARBA00022475"/>
    </source>
</evidence>
<dbReference type="InterPro" id="IPR035965">
    <property type="entry name" value="PAS-like_dom_sf"/>
</dbReference>
<evidence type="ECO:0000256" key="15">
    <source>
        <dbReference type="ARBA" id="ARBA00068150"/>
    </source>
</evidence>
<dbReference type="GO" id="GO:0005524">
    <property type="term" value="F:ATP binding"/>
    <property type="evidence" value="ECO:0007669"/>
    <property type="project" value="UniProtKB-KW"/>
</dbReference>
<evidence type="ECO:0000256" key="13">
    <source>
        <dbReference type="ARBA" id="ARBA00023136"/>
    </source>
</evidence>
<dbReference type="Pfam" id="PF00512">
    <property type="entry name" value="HisKA"/>
    <property type="match status" value="1"/>
</dbReference>
<dbReference type="InterPro" id="IPR011006">
    <property type="entry name" value="CheY-like_superfamily"/>
</dbReference>
<keyword evidence="8" id="KW-0547">Nucleotide-binding</keyword>
<dbReference type="InterPro" id="IPR036890">
    <property type="entry name" value="HATPase_C_sf"/>
</dbReference>
<dbReference type="Gene3D" id="1.20.120.160">
    <property type="entry name" value="HPT domain"/>
    <property type="match status" value="1"/>
</dbReference>
<dbReference type="SUPFAM" id="SSF55785">
    <property type="entry name" value="PYP-like sensor domain (PAS domain)"/>
    <property type="match status" value="1"/>
</dbReference>
<dbReference type="FunFam" id="1.10.287.130:FF:000002">
    <property type="entry name" value="Two-component osmosensing histidine kinase"/>
    <property type="match status" value="1"/>
</dbReference>
<dbReference type="PANTHER" id="PTHR45339">
    <property type="entry name" value="HYBRID SIGNAL TRANSDUCTION HISTIDINE KINASE J"/>
    <property type="match status" value="1"/>
</dbReference>
<feature type="domain" description="PAS" evidence="21">
    <location>
        <begin position="317"/>
        <end position="387"/>
    </location>
</feature>
<dbReference type="PROSITE" id="PS50110">
    <property type="entry name" value="RESPONSE_REGULATORY"/>
    <property type="match status" value="1"/>
</dbReference>
<sequence>MFTANEAELAEAQPVHSVGRLSPPWLISALALTVLTYAALAYGGVTLTKGDGRFAAVWLPNALAVATLLRLRPPYEPVFIGALFAGSLLGNYLAGGTSISAFGFSLANCAEIYVILWMLRKTGGRRLDMENMRDLMRFVAIAAGIAPLLSSAIASITLLSMGVDTLRPMLDWYLADAMGMMIVAPTTLILIDYFRGDLTPVPRNRLEWVGLTAGGFLVTVGVFWQSQYPLLFLIAPVLVIQAFRLGSLGTALAFVQIAVTATWFTAMGSGPVTLHTGSLDAQLLVLEAFLATGFAIGLPVAAAVAQEKKTYQKLQLQEEQLAILADNMSDAVMRYDLRGVCTYASASVRDVLGQSPEMFLGKGAAADVHPEAREEIAAVQTRLVSGLSDKERLTYRRVIDDDKGRPVFIEADCVLVRNNQSDNPETIIVSCRDVSERVRLEKKLVRARRHAENAAVAKSQFLANMSHEIRTPMNGVLGFVELLLQSDLPDEQRRHAELIQESGNSMMRLLNDILDISKIEAGQVAVTEEPVDLRALMSNCLTLHSANAEQKRLAMIEETDPDVPPALVSDTLRLRQIILNLLGNAVKFTREGTIKLSARVREDMVVIKVADSGVGIEKDRLEAIFNPFEQADNATSRKFGGTGLGLSISRRLAELLGGTLTAQSKPGTGSCFTLSIPLIVPDDAATSITPMAKAADPTNLIAGARILLAEDHDINRILVTTMLERCGQAVEIAEDGQQAVAAVMAAKAGGTPFDLVLMDVQMPECDGYTATGTLRCLGIDAEELPIIALTANAFEDDVRAARNAGMQGHLSKPLQFSELVETLQEWLPTIERVPENQPAVTIEAPTQAGSSTLESRWQQRRSEAVDAVSKALREGALEGETAEALARTVHKLAGTAGMFGEDELGRKAGALERGLKSTLPQEERAQLAQDLLDAA</sequence>
<dbReference type="CDD" id="cd00130">
    <property type="entry name" value="PAS"/>
    <property type="match status" value="1"/>
</dbReference>
<dbReference type="PRINTS" id="PR00344">
    <property type="entry name" value="BCTRLSENSOR"/>
</dbReference>
<dbReference type="SUPFAM" id="SSF47226">
    <property type="entry name" value="Histidine-containing phosphotransfer domain, HPT domain"/>
    <property type="match status" value="1"/>
</dbReference>
<evidence type="ECO:0000256" key="3">
    <source>
        <dbReference type="ARBA" id="ARBA00012438"/>
    </source>
</evidence>
<dbReference type="Pfam" id="PF08448">
    <property type="entry name" value="PAS_4"/>
    <property type="match status" value="1"/>
</dbReference>
<evidence type="ECO:0000256" key="11">
    <source>
        <dbReference type="ARBA" id="ARBA00022989"/>
    </source>
</evidence>
<comment type="subcellular location">
    <subcellularLocation>
        <location evidence="2">Cell membrane</location>
        <topology evidence="2">Multi-pass membrane protein</topology>
    </subcellularLocation>
</comment>
<dbReference type="SUPFAM" id="SSF52172">
    <property type="entry name" value="CheY-like"/>
    <property type="match status" value="1"/>
</dbReference>
<feature type="domain" description="Histidine kinase" evidence="19">
    <location>
        <begin position="464"/>
        <end position="680"/>
    </location>
</feature>
<feature type="transmembrane region" description="Helical" evidence="18">
    <location>
        <begin position="206"/>
        <end position="224"/>
    </location>
</feature>
<keyword evidence="4" id="KW-1003">Cell membrane</keyword>
<evidence type="ECO:0000256" key="14">
    <source>
        <dbReference type="ARBA" id="ARBA00064003"/>
    </source>
</evidence>
<dbReference type="Gene3D" id="3.30.450.20">
    <property type="entry name" value="PAS domain"/>
    <property type="match status" value="1"/>
</dbReference>
<dbReference type="NCBIfam" id="TIGR00229">
    <property type="entry name" value="sensory_box"/>
    <property type="match status" value="1"/>
</dbReference>
<keyword evidence="13 18" id="KW-0472">Membrane</keyword>
<dbReference type="PROSITE" id="PS50112">
    <property type="entry name" value="PAS"/>
    <property type="match status" value="1"/>
</dbReference>
<organism evidence="23 24">
    <name type="scientific">Pontixanthobacter aestiaquae</name>
    <dbReference type="NCBI Taxonomy" id="1509367"/>
    <lineage>
        <taxon>Bacteria</taxon>
        <taxon>Pseudomonadati</taxon>
        <taxon>Pseudomonadota</taxon>
        <taxon>Alphaproteobacteria</taxon>
        <taxon>Sphingomonadales</taxon>
        <taxon>Erythrobacteraceae</taxon>
        <taxon>Pontixanthobacter</taxon>
    </lineage>
</organism>
<protein>
    <recommendedName>
        <fullName evidence="15">Sensory/regulatory protein RpfC</fullName>
        <ecNumber evidence="3">2.7.13.3</ecNumber>
    </recommendedName>
</protein>
<dbReference type="InterPro" id="IPR003594">
    <property type="entry name" value="HATPase_dom"/>
</dbReference>
<feature type="domain" description="HPt" evidence="22">
    <location>
        <begin position="850"/>
        <end position="935"/>
    </location>
</feature>
<dbReference type="InterPro" id="IPR000014">
    <property type="entry name" value="PAS"/>
</dbReference>
<dbReference type="InterPro" id="IPR005467">
    <property type="entry name" value="His_kinase_dom"/>
</dbReference>
<evidence type="ECO:0000256" key="9">
    <source>
        <dbReference type="ARBA" id="ARBA00022777"/>
    </source>
</evidence>
<keyword evidence="5 17" id="KW-0597">Phosphoprotein</keyword>
<dbReference type="EMBL" id="WTYZ01000001">
    <property type="protein sequence ID" value="MXO82729.1"/>
    <property type="molecule type" value="Genomic_DNA"/>
</dbReference>
<evidence type="ECO:0000256" key="6">
    <source>
        <dbReference type="ARBA" id="ARBA00022679"/>
    </source>
</evidence>
<dbReference type="SUPFAM" id="SSF55874">
    <property type="entry name" value="ATPase domain of HSP90 chaperone/DNA topoisomerase II/histidine kinase"/>
    <property type="match status" value="1"/>
</dbReference>
<proteinExistence type="predicted"/>
<dbReference type="SMART" id="SM00448">
    <property type="entry name" value="REC"/>
    <property type="match status" value="1"/>
</dbReference>
<dbReference type="SMART" id="SM00387">
    <property type="entry name" value="HATPase_c"/>
    <property type="match status" value="1"/>
</dbReference>
<dbReference type="Gene3D" id="1.10.287.130">
    <property type="match status" value="1"/>
</dbReference>
<dbReference type="PANTHER" id="PTHR45339:SF1">
    <property type="entry name" value="HYBRID SIGNAL TRANSDUCTION HISTIDINE KINASE J"/>
    <property type="match status" value="1"/>
</dbReference>
<feature type="transmembrane region" description="Helical" evidence="18">
    <location>
        <begin position="138"/>
        <end position="160"/>
    </location>
</feature>
<dbReference type="Pfam" id="PF01627">
    <property type="entry name" value="Hpt"/>
    <property type="match status" value="1"/>
</dbReference>
<evidence type="ECO:0000259" key="19">
    <source>
        <dbReference type="PROSITE" id="PS50109"/>
    </source>
</evidence>
<dbReference type="Pfam" id="PF00072">
    <property type="entry name" value="Response_reg"/>
    <property type="match status" value="1"/>
</dbReference>
<dbReference type="CDD" id="cd17546">
    <property type="entry name" value="REC_hyHK_CKI1_RcsC-like"/>
    <property type="match status" value="1"/>
</dbReference>
<evidence type="ECO:0000256" key="2">
    <source>
        <dbReference type="ARBA" id="ARBA00004651"/>
    </source>
</evidence>
<comment type="subunit">
    <text evidence="14">At low DSF concentrations, interacts with RpfF.</text>
</comment>
<evidence type="ECO:0000259" key="21">
    <source>
        <dbReference type="PROSITE" id="PS50112"/>
    </source>
</evidence>
<dbReference type="RefSeq" id="WP_160613148.1">
    <property type="nucleotide sequence ID" value="NZ_JAUFQM010000001.1"/>
</dbReference>
<dbReference type="InterPro" id="IPR003661">
    <property type="entry name" value="HisK_dim/P_dom"/>
</dbReference>
<feature type="domain" description="Response regulatory" evidence="20">
    <location>
        <begin position="705"/>
        <end position="827"/>
    </location>
</feature>
<evidence type="ECO:0000313" key="24">
    <source>
        <dbReference type="Proteomes" id="UP000460290"/>
    </source>
</evidence>
<dbReference type="InterPro" id="IPR007895">
    <property type="entry name" value="MASE1"/>
</dbReference>
<dbReference type="InterPro" id="IPR008207">
    <property type="entry name" value="Sig_transdc_His_kin_Hpt_dom"/>
</dbReference>
<dbReference type="SMART" id="SM00091">
    <property type="entry name" value="PAS"/>
    <property type="match status" value="1"/>
</dbReference>
<feature type="transmembrane region" description="Helical" evidence="18">
    <location>
        <begin position="54"/>
        <end position="72"/>
    </location>
</feature>
<keyword evidence="7 18" id="KW-0812">Transmembrane</keyword>
<dbReference type="SMART" id="SM00388">
    <property type="entry name" value="HisKA"/>
    <property type="match status" value="1"/>
</dbReference>
<feature type="transmembrane region" description="Helical" evidence="18">
    <location>
        <begin position="172"/>
        <end position="194"/>
    </location>
</feature>
<accession>A0A844ZA29</accession>
<evidence type="ECO:0000256" key="7">
    <source>
        <dbReference type="ARBA" id="ARBA00022692"/>
    </source>
</evidence>